<protein>
    <submittedName>
        <fullName evidence="1">Uncharacterized protein</fullName>
    </submittedName>
</protein>
<evidence type="ECO:0000313" key="1">
    <source>
        <dbReference type="EMBL" id="RFZ78774.1"/>
    </source>
</evidence>
<gene>
    <name evidence="1" type="ORF">DS742_11725</name>
</gene>
<organism evidence="1 2">
    <name type="scientific">Lacrimispora amygdalina</name>
    <dbReference type="NCBI Taxonomy" id="253257"/>
    <lineage>
        <taxon>Bacteria</taxon>
        <taxon>Bacillati</taxon>
        <taxon>Bacillota</taxon>
        <taxon>Clostridia</taxon>
        <taxon>Lachnospirales</taxon>
        <taxon>Lachnospiraceae</taxon>
        <taxon>Lacrimispora</taxon>
    </lineage>
</organism>
<dbReference type="OrthoDB" id="2061919at2"/>
<dbReference type="Proteomes" id="UP000260680">
    <property type="component" value="Unassembled WGS sequence"/>
</dbReference>
<dbReference type="RefSeq" id="WP_117417200.1">
    <property type="nucleotide sequence ID" value="NZ_QOHO01000031.1"/>
</dbReference>
<dbReference type="EMBL" id="QOHO01000031">
    <property type="protein sequence ID" value="RFZ78774.1"/>
    <property type="molecule type" value="Genomic_DNA"/>
</dbReference>
<comment type="caution">
    <text evidence="1">The sequence shown here is derived from an EMBL/GenBank/DDBJ whole genome shotgun (WGS) entry which is preliminary data.</text>
</comment>
<dbReference type="AlphaFoldDB" id="A0A3E2NCT2"/>
<reference evidence="1 2" key="1">
    <citation type="submission" date="2018-07" db="EMBL/GenBank/DDBJ databases">
        <title>New species, Clostridium PI-S10-A1B.</title>
        <authorList>
            <person name="Krishna G."/>
            <person name="Summeta K."/>
            <person name="Shikha S."/>
            <person name="Prabhu P.B."/>
            <person name="Suresh K."/>
        </authorList>
    </citation>
    <scope>NUCLEOTIDE SEQUENCE [LARGE SCALE GENOMIC DNA]</scope>
    <source>
        <strain evidence="1 2">PI-S10-A1B</strain>
    </source>
</reference>
<name>A0A3E2NCT2_9FIRM</name>
<sequence length="65" mass="7413">MKLEWEYTKDGKPVVPIVPVMVLPEKRFGELIGTSENLIGILLNTGEYVDVPGNRVRRIHRPRKG</sequence>
<accession>A0A3E2NCT2</accession>
<evidence type="ECO:0000313" key="2">
    <source>
        <dbReference type="Proteomes" id="UP000260680"/>
    </source>
</evidence>
<proteinExistence type="predicted"/>